<dbReference type="Ensembl" id="ENSONIT00000083758.1">
    <property type="protein sequence ID" value="ENSONIP00000049495.1"/>
    <property type="gene ID" value="ENSONIG00000002369.2"/>
</dbReference>
<dbReference type="InterPro" id="IPR014729">
    <property type="entry name" value="Rossmann-like_a/b/a_fold"/>
</dbReference>
<dbReference type="GO" id="GO:0009435">
    <property type="term" value="P:NAD+ biosynthetic process"/>
    <property type="evidence" value="ECO:0007669"/>
    <property type="project" value="TreeGrafter"/>
</dbReference>
<feature type="domain" description="Cytidyltransferase-like" evidence="1">
    <location>
        <begin position="12"/>
        <end position="99"/>
    </location>
</feature>
<reference evidence="3" key="1">
    <citation type="submission" date="2012-01" db="EMBL/GenBank/DDBJ databases">
        <title>The Genome Sequence of Oreochromis niloticus (Nile Tilapia).</title>
        <authorList>
            <consortium name="Broad Institute Genome Assembly Team"/>
            <consortium name="Broad Institute Sequencing Platform"/>
            <person name="Di Palma F."/>
            <person name="Johnson J."/>
            <person name="Lander E.S."/>
            <person name="Lindblad-Toh K."/>
        </authorList>
    </citation>
    <scope>NUCLEOTIDE SEQUENCE [LARGE SCALE GENOMIC DNA]</scope>
</reference>
<dbReference type="Pfam" id="PF01467">
    <property type="entry name" value="CTP_transf_like"/>
    <property type="match status" value="1"/>
</dbReference>
<dbReference type="GeneTree" id="ENSGT00950000183179"/>
<organism evidence="2 3">
    <name type="scientific">Oreochromis niloticus</name>
    <name type="common">Nile tilapia</name>
    <name type="synonym">Tilapia nilotica</name>
    <dbReference type="NCBI Taxonomy" id="8128"/>
    <lineage>
        <taxon>Eukaryota</taxon>
        <taxon>Metazoa</taxon>
        <taxon>Chordata</taxon>
        <taxon>Craniata</taxon>
        <taxon>Vertebrata</taxon>
        <taxon>Euteleostomi</taxon>
        <taxon>Actinopterygii</taxon>
        <taxon>Neopterygii</taxon>
        <taxon>Teleostei</taxon>
        <taxon>Neoteleostei</taxon>
        <taxon>Acanthomorphata</taxon>
        <taxon>Ovalentaria</taxon>
        <taxon>Cichlomorphae</taxon>
        <taxon>Cichliformes</taxon>
        <taxon>Cichlidae</taxon>
        <taxon>African cichlids</taxon>
        <taxon>Pseudocrenilabrinae</taxon>
        <taxon>Oreochromini</taxon>
        <taxon>Oreochromis</taxon>
    </lineage>
</organism>
<dbReference type="InterPro" id="IPR051182">
    <property type="entry name" value="Euk_NMN_adenylyltrnsfrase"/>
</dbReference>
<dbReference type="GO" id="GO:0005634">
    <property type="term" value="C:nucleus"/>
    <property type="evidence" value="ECO:0007669"/>
    <property type="project" value="TreeGrafter"/>
</dbReference>
<evidence type="ECO:0000313" key="2">
    <source>
        <dbReference type="Ensembl" id="ENSONIP00000049495.1"/>
    </source>
</evidence>
<evidence type="ECO:0000259" key="1">
    <source>
        <dbReference type="Pfam" id="PF01467"/>
    </source>
</evidence>
<dbReference type="PANTHER" id="PTHR12039:SF21">
    <property type="entry name" value="NICOTINAMIDE_NICOTINIC ACID MONONUCLEOTIDE ADENYLYLTRANSFERASE 1"/>
    <property type="match status" value="1"/>
</dbReference>
<name>A0A669CNA0_ORENI</name>
<dbReference type="InterPro" id="IPR004821">
    <property type="entry name" value="Cyt_trans-like"/>
</dbReference>
<dbReference type="GO" id="GO:0004515">
    <property type="term" value="F:nicotinate-nucleotide adenylyltransferase activity"/>
    <property type="evidence" value="ECO:0007669"/>
    <property type="project" value="TreeGrafter"/>
</dbReference>
<dbReference type="PANTHER" id="PTHR12039">
    <property type="entry name" value="NICOTINAMIDE MONONUCLEOTIDE ADENYLYLTRANSFERASE"/>
    <property type="match status" value="1"/>
</dbReference>
<gene>
    <name evidence="2" type="primary">NMNAT1</name>
    <name evidence="2" type="synonym">rbp7</name>
</gene>
<dbReference type="AlphaFoldDB" id="A0A669CNA0"/>
<protein>
    <submittedName>
        <fullName evidence="2">Nicotinamide nucleotide adenylyltransferase 1</fullName>
    </submittedName>
</protein>
<proteinExistence type="predicted"/>
<evidence type="ECO:0000313" key="3">
    <source>
        <dbReference type="Proteomes" id="UP000005207"/>
    </source>
</evidence>
<dbReference type="Gene3D" id="3.40.50.620">
    <property type="entry name" value="HUPs"/>
    <property type="match status" value="1"/>
</dbReference>
<dbReference type="SUPFAM" id="SSF52374">
    <property type="entry name" value="Nucleotidylyl transferase"/>
    <property type="match status" value="1"/>
</dbReference>
<keyword evidence="3" id="KW-1185">Reference proteome</keyword>
<accession>A0A669CNA0</accession>
<dbReference type="Proteomes" id="UP000005207">
    <property type="component" value="Linkage group LG20"/>
</dbReference>
<reference evidence="2" key="3">
    <citation type="submission" date="2025-09" db="UniProtKB">
        <authorList>
            <consortium name="Ensembl"/>
        </authorList>
    </citation>
    <scope>IDENTIFICATION</scope>
</reference>
<dbReference type="GO" id="GO:0000309">
    <property type="term" value="F:nicotinamide-nucleotide adenylyltransferase activity"/>
    <property type="evidence" value="ECO:0007669"/>
    <property type="project" value="TreeGrafter"/>
</dbReference>
<reference evidence="2" key="2">
    <citation type="submission" date="2025-08" db="UniProtKB">
        <authorList>
            <consortium name="Ensembl"/>
        </authorList>
    </citation>
    <scope>IDENTIFICATION</scope>
</reference>
<sequence length="147" mass="16668">MEGHSITKVVLLACGSFNPITNMHMRMFELARDHLEDTGQYKVVRGIISPVGDAYKKKGLIEACHRLEMTRLATESSDWVMVDSWESLQPEWVETAKVNLCHLFSRGNRKRKKCKSGNVRAFTGMILDTCYDLLNTSQNFAGAVQTR</sequence>